<dbReference type="SMART" id="SM00382">
    <property type="entry name" value="AAA"/>
    <property type="match status" value="1"/>
</dbReference>
<protein>
    <submittedName>
        <fullName evidence="6">Ankyrin-3</fullName>
    </submittedName>
</protein>
<dbReference type="InterPro" id="IPR003877">
    <property type="entry name" value="SPRY_dom"/>
</dbReference>
<name>A0AAN6ZJX5_9PEZI</name>
<dbReference type="CDD" id="cd12885">
    <property type="entry name" value="SPRY_RanBP_like"/>
    <property type="match status" value="1"/>
</dbReference>
<organism evidence="6 7">
    <name type="scientific">Dichotomopilus funicola</name>
    <dbReference type="NCBI Taxonomy" id="1934379"/>
    <lineage>
        <taxon>Eukaryota</taxon>
        <taxon>Fungi</taxon>
        <taxon>Dikarya</taxon>
        <taxon>Ascomycota</taxon>
        <taxon>Pezizomycotina</taxon>
        <taxon>Sordariomycetes</taxon>
        <taxon>Sordariomycetidae</taxon>
        <taxon>Sordariales</taxon>
        <taxon>Chaetomiaceae</taxon>
        <taxon>Dichotomopilus</taxon>
    </lineage>
</organism>
<dbReference type="InterPro" id="IPR027417">
    <property type="entry name" value="P-loop_NTPase"/>
</dbReference>
<dbReference type="SUPFAM" id="SSF48403">
    <property type="entry name" value="Ankyrin repeat"/>
    <property type="match status" value="1"/>
</dbReference>
<dbReference type="SMART" id="SM00248">
    <property type="entry name" value="ANK"/>
    <property type="match status" value="10"/>
</dbReference>
<feature type="compositionally biased region" description="Low complexity" evidence="4">
    <location>
        <begin position="817"/>
        <end position="826"/>
    </location>
</feature>
<feature type="repeat" description="ANK" evidence="3">
    <location>
        <begin position="1326"/>
        <end position="1358"/>
    </location>
</feature>
<feature type="region of interest" description="Disordered" evidence="4">
    <location>
        <begin position="869"/>
        <end position="888"/>
    </location>
</feature>
<feature type="domain" description="B30.2/SPRY" evidence="5">
    <location>
        <begin position="1449"/>
        <end position="1657"/>
    </location>
</feature>
<dbReference type="SUPFAM" id="SSF52540">
    <property type="entry name" value="P-loop containing nucleoside triphosphate hydrolases"/>
    <property type="match status" value="1"/>
</dbReference>
<evidence type="ECO:0000259" key="5">
    <source>
        <dbReference type="PROSITE" id="PS50188"/>
    </source>
</evidence>
<dbReference type="PANTHER" id="PTHR24198">
    <property type="entry name" value="ANKYRIN REPEAT AND PROTEIN KINASE DOMAIN-CONTAINING PROTEIN"/>
    <property type="match status" value="1"/>
</dbReference>
<keyword evidence="7" id="KW-1185">Reference proteome</keyword>
<dbReference type="Gene3D" id="2.60.120.920">
    <property type="match status" value="1"/>
</dbReference>
<accession>A0AAN6ZJX5</accession>
<feature type="compositionally biased region" description="Acidic residues" evidence="4">
    <location>
        <begin position="875"/>
        <end position="886"/>
    </location>
</feature>
<dbReference type="InterPro" id="IPR036770">
    <property type="entry name" value="Ankyrin_rpt-contain_sf"/>
</dbReference>
<evidence type="ECO:0000313" key="6">
    <source>
        <dbReference type="EMBL" id="KAK4140588.1"/>
    </source>
</evidence>
<evidence type="ECO:0000256" key="3">
    <source>
        <dbReference type="PROSITE-ProRule" id="PRU00023"/>
    </source>
</evidence>
<evidence type="ECO:0000256" key="2">
    <source>
        <dbReference type="ARBA" id="ARBA00023043"/>
    </source>
</evidence>
<feature type="repeat" description="ANK" evidence="3">
    <location>
        <begin position="993"/>
        <end position="1026"/>
    </location>
</feature>
<dbReference type="Gene3D" id="3.40.50.300">
    <property type="entry name" value="P-loop containing nucleotide triphosphate hydrolases"/>
    <property type="match status" value="1"/>
</dbReference>
<dbReference type="PROSITE" id="PS50297">
    <property type="entry name" value="ANK_REP_REGION"/>
    <property type="match status" value="3"/>
</dbReference>
<dbReference type="InterPro" id="IPR056884">
    <property type="entry name" value="NPHP3-like_N"/>
</dbReference>
<dbReference type="PROSITE" id="PS50088">
    <property type="entry name" value="ANK_REPEAT"/>
    <property type="match status" value="3"/>
</dbReference>
<dbReference type="Pfam" id="PF00622">
    <property type="entry name" value="SPRY"/>
    <property type="match status" value="1"/>
</dbReference>
<dbReference type="Pfam" id="PF24883">
    <property type="entry name" value="NPHP3_N"/>
    <property type="match status" value="1"/>
</dbReference>
<dbReference type="InterPro" id="IPR043136">
    <property type="entry name" value="B30.2/SPRY_sf"/>
</dbReference>
<dbReference type="RefSeq" id="XP_062633959.1">
    <property type="nucleotide sequence ID" value="XM_062778248.1"/>
</dbReference>
<dbReference type="SMART" id="SM00449">
    <property type="entry name" value="SPRY"/>
    <property type="match status" value="1"/>
</dbReference>
<gene>
    <name evidence="6" type="ORF">C8A04DRAFT_14821</name>
</gene>
<feature type="region of interest" description="Disordered" evidence="4">
    <location>
        <begin position="795"/>
        <end position="839"/>
    </location>
</feature>
<dbReference type="Gene3D" id="1.25.40.20">
    <property type="entry name" value="Ankyrin repeat-containing domain"/>
    <property type="match status" value="3"/>
</dbReference>
<dbReference type="Proteomes" id="UP001302676">
    <property type="component" value="Unassembled WGS sequence"/>
</dbReference>
<dbReference type="InterPro" id="IPR044736">
    <property type="entry name" value="Gid1/RanBPM/SPLA_SPRY"/>
</dbReference>
<evidence type="ECO:0000313" key="7">
    <source>
        <dbReference type="Proteomes" id="UP001302676"/>
    </source>
</evidence>
<dbReference type="SUPFAM" id="SSF49899">
    <property type="entry name" value="Concanavalin A-like lectins/glucanases"/>
    <property type="match status" value="1"/>
</dbReference>
<dbReference type="InterPro" id="IPR013320">
    <property type="entry name" value="ConA-like_dom_sf"/>
</dbReference>
<dbReference type="InterPro" id="IPR001870">
    <property type="entry name" value="B30.2/SPRY"/>
</dbReference>
<dbReference type="GeneID" id="87814861"/>
<dbReference type="PANTHER" id="PTHR24198:SF188">
    <property type="entry name" value="ANKYRIN REPEAT DOMAIN 55"/>
    <property type="match status" value="1"/>
</dbReference>
<dbReference type="PROSITE" id="PS50188">
    <property type="entry name" value="B302_SPRY"/>
    <property type="match status" value="1"/>
</dbReference>
<feature type="repeat" description="ANK" evidence="3">
    <location>
        <begin position="1171"/>
        <end position="1203"/>
    </location>
</feature>
<dbReference type="Pfam" id="PF00023">
    <property type="entry name" value="Ank"/>
    <property type="match status" value="1"/>
</dbReference>
<dbReference type="EMBL" id="MU853628">
    <property type="protein sequence ID" value="KAK4140588.1"/>
    <property type="molecule type" value="Genomic_DNA"/>
</dbReference>
<sequence length="1706" mass="186893">MEKEKDKRSLYDEALDRFRKDAAERHSSSKDLELLNEFLHERATPEETKTAAEALQGDAGKKYGSRKLGDVEIPESWIANILGNIENFVAAGDFLTKNAPESVGMAWYAIKLTLTAIHSNYDLYTFFGSGLSDISEIMIIVRHYDRLYDERSKPQWKPSPLVEKLFQDVIGAYAAVLEFSFAIKRHLTAGSLTRIKHGFKDFFGLSKAKFEDKLGAVASFKKKILEESQGAFQDKTLTHLDNVSTVLAGIEGTVRNIQDFQDTQKKLHEDAMAKFEVLIKGLDDIKASTKRKTQWDYAVQDFQAFQEVLSPLEGSFKVLGDRIDDIYPGTCEWVLEEISYTQWGDAPEGKILCVTGPEGSGKSYVVASIADRITRAAGPEEALFYVACTGSAGDGHLGNTQSYTADAICRTFLSQLYELAVQGEDHVGLLESCNAVFKKAKGKIQLGGRMRSESDSLPEFSEGFAQLASLLKKKTVLVLDGVDKTVISDKDQEELLRKLRGLLDAVSGDTSGTDVRILIGCASSTKLFSDLDLQPYQYLDVQLSNRRDIEVVLKNALKDVPGLSSAEQEAAKEAILEKARSRFSYVQDTAIPFMREPFQRPLSTRLEALPEGIDDVYGKALGKMSPNYLGLLRTALTWTLLAPVFPGLPHAREIMDGFQGTYDIPPESETLDGIEAEFPVTSRLELDQLRGATDPFLKLFPEQNGRVWVYESDAVAVTEYFIRSGEWIAAEEKKREHEHLCSKCGTTASSPASLYIDPKVSHLQMALTCLRHLNHPFFQHRAGLVLPTQAVKREEEVASESTVTPSSETEDAGVSSTEAEATMTTENDGASDSGGPTVDEQLQEAQDGYTTEGSLDDEDVEGPTALELATARSDEGEDNEQDDDDDTRNTRIRYELQYWPWHVQQAEALWPVEERENNSDWAALIGELDKFVFETPAVFDAWQRQYPARKDEYDLFQIANGPHKPLHVAAFLGLTTWTRHLLDRGEELEGLSGGYSPLQAAACSGGSLDVLKLLLEAGADVNAEHEAERSAFKHWLIKSDITLEGVKLMLDHGADPKAACTRVHYNALQYFAFSNRGEDPAILDLFMDHGVDIDAVHPLDGWRLPALHMLLMRREVPKPLLEAFVRHNADTNSENAASARPLQIVCTNGQVEILKILLQSEVLEIDDTDMHGTTSIHEAAFYGYSKCVQALLEHGADPDIADKINRIALHTAARKGLSGTVKVLLQYTKQINQLDHSGWSPFFCACLSNDEESAVLILDALIAHNIPLSEIILPTRSGRTAVRQAADHGFTRVLAKLFDLAASSSSSPSPEPAPSLPYLNAPDTKHGVTPLHRAALHGHASSVTALLTAGADPSPLDAHGRTPLALAHEQWSIATKKTEAYEPVLAALITADPSAARADADLAAVCAANGSVSLLAQLGRLGVDLNRPDRFGWTPLALAQQFGRVEAETFLKRPAAWGGLLPRGWGRNWPAVAGSARDSVVVVGRSTRIVHTTGKRVCVSADRPLPSGLEKYYFEVTLQDLPNPTAQTTPAPTYPEMAIGFCTLGGAALEFPGWWATPDSTNTARSWGYHSDTGGVYSSTSDRGNPSAFVDVEYDDQKYRVGDTVGAGVDLARGEMWFTRNGVRLEAVVTGVEGRLFPVVGLHEGICFDTNFGGEGDAEFRWKGELPVEGKGASNVVEVVVRGGKGDAEKDGDVQVVSAEVVVSEG</sequence>
<reference evidence="6" key="2">
    <citation type="submission" date="2023-05" db="EMBL/GenBank/DDBJ databases">
        <authorList>
            <consortium name="Lawrence Berkeley National Laboratory"/>
            <person name="Steindorff A."/>
            <person name="Hensen N."/>
            <person name="Bonometti L."/>
            <person name="Westerberg I."/>
            <person name="Brannstrom I.O."/>
            <person name="Guillou S."/>
            <person name="Cros-Aarteil S."/>
            <person name="Calhoun S."/>
            <person name="Haridas S."/>
            <person name="Kuo A."/>
            <person name="Mondo S."/>
            <person name="Pangilinan J."/>
            <person name="Riley R."/>
            <person name="Labutti K."/>
            <person name="Andreopoulos B."/>
            <person name="Lipzen A."/>
            <person name="Chen C."/>
            <person name="Yanf M."/>
            <person name="Daum C."/>
            <person name="Ng V."/>
            <person name="Clum A."/>
            <person name="Ohm R."/>
            <person name="Martin F."/>
            <person name="Silar P."/>
            <person name="Natvig D."/>
            <person name="Lalanne C."/>
            <person name="Gautier V."/>
            <person name="Ament-Velasquez S.L."/>
            <person name="Kruys A."/>
            <person name="Hutchinson M.I."/>
            <person name="Powell A.J."/>
            <person name="Barry K."/>
            <person name="Miller A.N."/>
            <person name="Grigoriev I.V."/>
            <person name="Debuchy R."/>
            <person name="Gladieux P."/>
            <person name="Thoren M.H."/>
            <person name="Johannesson H."/>
        </authorList>
    </citation>
    <scope>NUCLEOTIDE SEQUENCE</scope>
    <source>
        <strain evidence="6">CBS 141.50</strain>
    </source>
</reference>
<dbReference type="InterPro" id="IPR003593">
    <property type="entry name" value="AAA+_ATPase"/>
</dbReference>
<proteinExistence type="predicted"/>
<dbReference type="InterPro" id="IPR002110">
    <property type="entry name" value="Ankyrin_rpt"/>
</dbReference>
<dbReference type="Pfam" id="PF12796">
    <property type="entry name" value="Ank_2"/>
    <property type="match status" value="2"/>
</dbReference>
<keyword evidence="1" id="KW-0677">Repeat</keyword>
<comment type="caution">
    <text evidence="6">The sequence shown here is derived from an EMBL/GenBank/DDBJ whole genome shotgun (WGS) entry which is preliminary data.</text>
</comment>
<evidence type="ECO:0000256" key="1">
    <source>
        <dbReference type="ARBA" id="ARBA00022737"/>
    </source>
</evidence>
<reference evidence="6" key="1">
    <citation type="journal article" date="2023" name="Mol. Phylogenet. Evol.">
        <title>Genome-scale phylogeny and comparative genomics of the fungal order Sordariales.</title>
        <authorList>
            <person name="Hensen N."/>
            <person name="Bonometti L."/>
            <person name="Westerberg I."/>
            <person name="Brannstrom I.O."/>
            <person name="Guillou S."/>
            <person name="Cros-Aarteil S."/>
            <person name="Calhoun S."/>
            <person name="Haridas S."/>
            <person name="Kuo A."/>
            <person name="Mondo S."/>
            <person name="Pangilinan J."/>
            <person name="Riley R."/>
            <person name="LaButti K."/>
            <person name="Andreopoulos B."/>
            <person name="Lipzen A."/>
            <person name="Chen C."/>
            <person name="Yan M."/>
            <person name="Daum C."/>
            <person name="Ng V."/>
            <person name="Clum A."/>
            <person name="Steindorff A."/>
            <person name="Ohm R.A."/>
            <person name="Martin F."/>
            <person name="Silar P."/>
            <person name="Natvig D.O."/>
            <person name="Lalanne C."/>
            <person name="Gautier V."/>
            <person name="Ament-Velasquez S.L."/>
            <person name="Kruys A."/>
            <person name="Hutchinson M.I."/>
            <person name="Powell A.J."/>
            <person name="Barry K."/>
            <person name="Miller A.N."/>
            <person name="Grigoriev I.V."/>
            <person name="Debuchy R."/>
            <person name="Gladieux P."/>
            <person name="Hiltunen Thoren M."/>
            <person name="Johannesson H."/>
        </authorList>
    </citation>
    <scope>NUCLEOTIDE SEQUENCE</scope>
    <source>
        <strain evidence="6">CBS 141.50</strain>
    </source>
</reference>
<keyword evidence="2 3" id="KW-0040">ANK repeat</keyword>
<evidence type="ECO:0000256" key="4">
    <source>
        <dbReference type="SAM" id="MobiDB-lite"/>
    </source>
</evidence>